<comment type="similarity">
    <text evidence="1 6">Belongs to the peptidase S14 family.</text>
</comment>
<dbReference type="GO" id="GO:0004252">
    <property type="term" value="F:serine-type endopeptidase activity"/>
    <property type="evidence" value="ECO:0007669"/>
    <property type="project" value="InterPro"/>
</dbReference>
<keyword evidence="4" id="KW-0378">Hydrolase</keyword>
<dbReference type="PANTHER" id="PTHR10381:SF70">
    <property type="entry name" value="ATP-DEPENDENT CLP PROTEASE PROTEOLYTIC SUBUNIT"/>
    <property type="match status" value="1"/>
</dbReference>
<dbReference type="NCBIfam" id="NF045542">
    <property type="entry name" value="Clp_rel_HeadMat"/>
    <property type="match status" value="1"/>
</dbReference>
<evidence type="ECO:0000313" key="8">
    <source>
        <dbReference type="Proteomes" id="UP000245634"/>
    </source>
</evidence>
<evidence type="ECO:0000256" key="5">
    <source>
        <dbReference type="ARBA" id="ARBA00022825"/>
    </source>
</evidence>
<dbReference type="GO" id="GO:0051117">
    <property type="term" value="F:ATPase binding"/>
    <property type="evidence" value="ECO:0007669"/>
    <property type="project" value="TreeGrafter"/>
</dbReference>
<dbReference type="InterPro" id="IPR023562">
    <property type="entry name" value="ClpP/TepA"/>
</dbReference>
<protein>
    <recommendedName>
        <fullName evidence="6">ATP-dependent Clp protease proteolytic subunit</fullName>
    </recommendedName>
</protein>
<sequence>MSKALKKFWSMTRNQSTNSGEIIIYGDISDMSWWGDEITPKQFSEDLTALGDVSEIQVRINSNGGDVFAGMAIHSMLRRHSATVTVMVDGLAASIASIIAMSGDKVIMPKGTMMMIHNPWSSVWGGDAATFRETADLLDKIRDSLVDVYHAKSGLDVEEIKSLMDSETWLSADEAVSKGFADEVEGAIPVVANAASRMAFFNGISFDMSPYRNAPVLPEKPSSPEVPAAPKNEGAKKPMTLEELKNQHPELYATAVADGVGQERSRMQALDGLVRPGAEVIINKARYETGASAAETALEILATDKRTRAKHLTDLRNDVADSGLEEVAPATPTTKPSVAEEEFAAVDAMAKHMNKIRGGK</sequence>
<dbReference type="GO" id="GO:0009368">
    <property type="term" value="C:endopeptidase Clp complex"/>
    <property type="evidence" value="ECO:0007669"/>
    <property type="project" value="TreeGrafter"/>
</dbReference>
<dbReference type="GO" id="GO:0004176">
    <property type="term" value="F:ATP-dependent peptidase activity"/>
    <property type="evidence" value="ECO:0007669"/>
    <property type="project" value="InterPro"/>
</dbReference>
<dbReference type="Pfam" id="PF00574">
    <property type="entry name" value="CLP_protease"/>
    <property type="match status" value="1"/>
</dbReference>
<dbReference type="GO" id="GO:0006515">
    <property type="term" value="P:protein quality control for misfolded or incompletely synthesized proteins"/>
    <property type="evidence" value="ECO:0007669"/>
    <property type="project" value="TreeGrafter"/>
</dbReference>
<keyword evidence="3 7" id="KW-0645">Protease</keyword>
<dbReference type="InterPro" id="IPR001907">
    <property type="entry name" value="ClpP"/>
</dbReference>
<dbReference type="Gene3D" id="3.90.226.10">
    <property type="entry name" value="2-enoyl-CoA Hydratase, Chain A, domain 1"/>
    <property type="match status" value="1"/>
</dbReference>
<dbReference type="EMBL" id="QGGL01000002">
    <property type="protein sequence ID" value="PWK16070.1"/>
    <property type="molecule type" value="Genomic_DNA"/>
</dbReference>
<dbReference type="Proteomes" id="UP000245634">
    <property type="component" value="Unassembled WGS sequence"/>
</dbReference>
<gene>
    <name evidence="7" type="ORF">C7459_102317</name>
</gene>
<dbReference type="SUPFAM" id="SSF52096">
    <property type="entry name" value="ClpP/crotonase"/>
    <property type="match status" value="1"/>
</dbReference>
<keyword evidence="8" id="KW-1185">Reference proteome</keyword>
<proteinExistence type="inferred from homology"/>
<evidence type="ECO:0000256" key="1">
    <source>
        <dbReference type="ARBA" id="ARBA00007039"/>
    </source>
</evidence>
<dbReference type="AlphaFoldDB" id="A0A316DZU0"/>
<evidence type="ECO:0000256" key="6">
    <source>
        <dbReference type="RuleBase" id="RU003567"/>
    </source>
</evidence>
<evidence type="ECO:0000256" key="4">
    <source>
        <dbReference type="ARBA" id="ARBA00022801"/>
    </source>
</evidence>
<dbReference type="CDD" id="cd07016">
    <property type="entry name" value="S14_ClpP_1"/>
    <property type="match status" value="1"/>
</dbReference>
<dbReference type="InterPro" id="IPR029045">
    <property type="entry name" value="ClpP/crotonase-like_dom_sf"/>
</dbReference>
<reference evidence="7 8" key="1">
    <citation type="submission" date="2018-05" db="EMBL/GenBank/DDBJ databases">
        <title>Genomic Encyclopedia of Type Strains, Phase IV (KMG-IV): sequencing the most valuable type-strain genomes for metagenomic binning, comparative biology and taxonomic classification.</title>
        <authorList>
            <person name="Goeker M."/>
        </authorList>
    </citation>
    <scope>NUCLEOTIDE SEQUENCE [LARGE SCALE GENOMIC DNA]</scope>
    <source>
        <strain evidence="7 8">DSM 18773</strain>
    </source>
</reference>
<accession>A0A316DZU0</accession>
<evidence type="ECO:0000256" key="2">
    <source>
        <dbReference type="ARBA" id="ARBA00022490"/>
    </source>
</evidence>
<dbReference type="PRINTS" id="PR00127">
    <property type="entry name" value="CLPPROTEASEP"/>
</dbReference>
<comment type="caution">
    <text evidence="7">The sequence shown here is derived from an EMBL/GenBank/DDBJ whole genome shotgun (WGS) entry which is preliminary data.</text>
</comment>
<evidence type="ECO:0000313" key="7">
    <source>
        <dbReference type="EMBL" id="PWK16070.1"/>
    </source>
</evidence>
<dbReference type="PANTHER" id="PTHR10381">
    <property type="entry name" value="ATP-DEPENDENT CLP PROTEASE PROTEOLYTIC SUBUNIT"/>
    <property type="match status" value="1"/>
</dbReference>
<organism evidence="7 8">
    <name type="scientific">Tumebacillus permanentifrigoris</name>
    <dbReference type="NCBI Taxonomy" id="378543"/>
    <lineage>
        <taxon>Bacteria</taxon>
        <taxon>Bacillati</taxon>
        <taxon>Bacillota</taxon>
        <taxon>Bacilli</taxon>
        <taxon>Bacillales</taxon>
        <taxon>Alicyclobacillaceae</taxon>
        <taxon>Tumebacillus</taxon>
    </lineage>
</organism>
<dbReference type="RefSeq" id="WP_170119245.1">
    <property type="nucleotide sequence ID" value="NZ_QGGL01000002.1"/>
</dbReference>
<keyword evidence="2" id="KW-0963">Cytoplasm</keyword>
<keyword evidence="5" id="KW-0720">Serine protease</keyword>
<evidence type="ECO:0000256" key="3">
    <source>
        <dbReference type="ARBA" id="ARBA00022670"/>
    </source>
</evidence>
<name>A0A316DZU0_9BACL</name>